<protein>
    <submittedName>
        <fullName evidence="8">PRD domain-containing protein</fullName>
    </submittedName>
</protein>
<dbReference type="InterPro" id="IPR007737">
    <property type="entry name" value="Mga_HTH"/>
</dbReference>
<keyword evidence="3" id="KW-0805">Transcription regulation</keyword>
<dbReference type="Pfam" id="PF00874">
    <property type="entry name" value="PRD"/>
    <property type="match status" value="2"/>
</dbReference>
<feature type="domain" description="PRD" evidence="7">
    <location>
        <begin position="289"/>
        <end position="399"/>
    </location>
</feature>
<dbReference type="Pfam" id="PF02302">
    <property type="entry name" value="PTS_IIB"/>
    <property type="match status" value="1"/>
</dbReference>
<dbReference type="PROSITE" id="PS51372">
    <property type="entry name" value="PRD_2"/>
    <property type="match status" value="2"/>
</dbReference>
<keyword evidence="4" id="KW-0010">Activator</keyword>
<evidence type="ECO:0000256" key="4">
    <source>
        <dbReference type="ARBA" id="ARBA00023159"/>
    </source>
</evidence>
<accession>A0A841ZSF5</accession>
<dbReference type="GO" id="GO:0006355">
    <property type="term" value="P:regulation of DNA-templated transcription"/>
    <property type="evidence" value="ECO:0007669"/>
    <property type="project" value="InterPro"/>
</dbReference>
<evidence type="ECO:0000256" key="2">
    <source>
        <dbReference type="ARBA" id="ARBA00022737"/>
    </source>
</evidence>
<evidence type="ECO:0000256" key="1">
    <source>
        <dbReference type="ARBA" id="ARBA00022679"/>
    </source>
</evidence>
<evidence type="ECO:0000256" key="3">
    <source>
        <dbReference type="ARBA" id="ARBA00023015"/>
    </source>
</evidence>
<dbReference type="Gene3D" id="3.40.50.2300">
    <property type="match status" value="1"/>
</dbReference>
<evidence type="ECO:0000313" key="8">
    <source>
        <dbReference type="EMBL" id="MBC1521541.1"/>
    </source>
</evidence>
<dbReference type="InterPro" id="IPR003501">
    <property type="entry name" value="PTS_EIIB_2/3"/>
</dbReference>
<dbReference type="Pfam" id="PF05043">
    <property type="entry name" value="Mga"/>
    <property type="match status" value="1"/>
</dbReference>
<dbReference type="PROSITE" id="PS51099">
    <property type="entry name" value="PTS_EIIB_TYPE_2"/>
    <property type="match status" value="1"/>
</dbReference>
<evidence type="ECO:0000313" key="9">
    <source>
        <dbReference type="Proteomes" id="UP000559885"/>
    </source>
</evidence>
<dbReference type="Gene3D" id="1.10.10.10">
    <property type="entry name" value="Winged helix-like DNA-binding domain superfamily/Winged helix DNA-binding domain"/>
    <property type="match status" value="1"/>
</dbReference>
<dbReference type="EMBL" id="JAARRM010000002">
    <property type="protein sequence ID" value="MBC1521541.1"/>
    <property type="molecule type" value="Genomic_DNA"/>
</dbReference>
<reference evidence="8 9" key="1">
    <citation type="submission" date="2020-03" db="EMBL/GenBank/DDBJ databases">
        <title>Soil Listeria distribution.</title>
        <authorList>
            <person name="Liao J."/>
            <person name="Wiedmann M."/>
        </authorList>
    </citation>
    <scope>NUCLEOTIDE SEQUENCE [LARGE SCALE GENOMIC DNA]</scope>
    <source>
        <strain evidence="8 9">FSL L7-1507</strain>
    </source>
</reference>
<dbReference type="Proteomes" id="UP000559885">
    <property type="component" value="Unassembled WGS sequence"/>
</dbReference>
<dbReference type="InterPro" id="IPR036634">
    <property type="entry name" value="PRD_sf"/>
</dbReference>
<dbReference type="PANTHER" id="PTHR30185:SF18">
    <property type="entry name" value="TRANSCRIPTIONAL REGULATOR MTLR"/>
    <property type="match status" value="1"/>
</dbReference>
<dbReference type="RefSeq" id="WP_185373526.1">
    <property type="nucleotide sequence ID" value="NZ_JAARRM010000002.1"/>
</dbReference>
<dbReference type="InterPro" id="IPR050661">
    <property type="entry name" value="BglG_antiterminators"/>
</dbReference>
<dbReference type="SUPFAM" id="SSF63520">
    <property type="entry name" value="PTS-regulatory domain, PRD"/>
    <property type="match status" value="2"/>
</dbReference>
<dbReference type="Gene3D" id="1.10.1790.10">
    <property type="entry name" value="PRD domain"/>
    <property type="match status" value="2"/>
</dbReference>
<keyword evidence="2" id="KW-0677">Repeat</keyword>
<proteinExistence type="predicted"/>
<evidence type="ECO:0000259" key="6">
    <source>
        <dbReference type="PROSITE" id="PS51099"/>
    </source>
</evidence>
<organism evidence="8 9">
    <name type="scientific">Listeria aquatica</name>
    <dbReference type="NCBI Taxonomy" id="1494960"/>
    <lineage>
        <taxon>Bacteria</taxon>
        <taxon>Bacillati</taxon>
        <taxon>Bacillota</taxon>
        <taxon>Bacilli</taxon>
        <taxon>Bacillales</taxon>
        <taxon>Listeriaceae</taxon>
        <taxon>Listeria</taxon>
    </lineage>
</organism>
<dbReference type="InterPro" id="IPR011608">
    <property type="entry name" value="PRD"/>
</dbReference>
<feature type="domain" description="PTS EIIB type-2" evidence="6">
    <location>
        <begin position="400"/>
        <end position="489"/>
    </location>
</feature>
<gene>
    <name evidence="8" type="ORF">HB912_07765</name>
</gene>
<keyword evidence="1" id="KW-0808">Transferase</keyword>
<evidence type="ECO:0000259" key="7">
    <source>
        <dbReference type="PROSITE" id="PS51372"/>
    </source>
</evidence>
<dbReference type="InterPro" id="IPR013011">
    <property type="entry name" value="PTS_EIIB_2"/>
</dbReference>
<dbReference type="CDD" id="cd05568">
    <property type="entry name" value="PTS_IIB_bgl_like"/>
    <property type="match status" value="1"/>
</dbReference>
<dbReference type="InterPro" id="IPR036388">
    <property type="entry name" value="WH-like_DNA-bd_sf"/>
</dbReference>
<sequence>MIFSTNESNLLNVLNYETFTSAGELASQLFVSNKTIYRLVKKINDIVQVDYQKPLILSEAGKGYILNPEFININIQQSIDYKEENQLNDLLLSLMYKHPNKKSREAFKFEYVSESTAERLMKKLEERLLCYRINLYMNQDYVWIEGKEQDIRKAIHEIILETHNLNALGEIGIELDEFDKYFLDKQLALLEETIGETINYPYDITLYTHIYMLLKRYREGDVAYLKRQEPLEFDELQLLDTNRRLANVARQIKGNIESYLNLELSEMEEFFIFQNLYSINIQERESSNVDKSLAELISNQLITSFFNISDKSLLPSCRSLYEDIYQHTLPMLSRLRSGITVENNLLEEEKVEYRDTFYKLKAIISEINKELTFETKINEEEIGYLTLYFEKYKLSKNKAKNVLLVCSTGIGTSELLKIRLEKNVQNINIVATMSQRQMKNNKAFLDENIDLILSTLRVPLNSVNLPVLTISPLLTSQDIQKINYMIKET</sequence>
<keyword evidence="5" id="KW-0804">Transcription</keyword>
<evidence type="ECO:0000256" key="5">
    <source>
        <dbReference type="ARBA" id="ARBA00023163"/>
    </source>
</evidence>
<dbReference type="AlphaFoldDB" id="A0A841ZSF5"/>
<dbReference type="SUPFAM" id="SSF52794">
    <property type="entry name" value="PTS system IIB component-like"/>
    <property type="match status" value="1"/>
</dbReference>
<comment type="caution">
    <text evidence="8">The sequence shown here is derived from an EMBL/GenBank/DDBJ whole genome shotgun (WGS) entry which is preliminary data.</text>
</comment>
<feature type="domain" description="PRD" evidence="7">
    <location>
        <begin position="174"/>
        <end position="286"/>
    </location>
</feature>
<dbReference type="PANTHER" id="PTHR30185">
    <property type="entry name" value="CRYPTIC BETA-GLUCOSIDE BGL OPERON ANTITERMINATOR"/>
    <property type="match status" value="1"/>
</dbReference>
<name>A0A841ZSF5_9LIST</name>
<dbReference type="GO" id="GO:0009401">
    <property type="term" value="P:phosphoenolpyruvate-dependent sugar phosphotransferase system"/>
    <property type="evidence" value="ECO:0007669"/>
    <property type="project" value="InterPro"/>
</dbReference>
<dbReference type="InterPro" id="IPR036095">
    <property type="entry name" value="PTS_EIIB-like_sf"/>
</dbReference>
<dbReference type="GO" id="GO:0008982">
    <property type="term" value="F:protein-N(PI)-phosphohistidine-sugar phosphotransferase activity"/>
    <property type="evidence" value="ECO:0007669"/>
    <property type="project" value="InterPro"/>
</dbReference>